<dbReference type="HAMAP" id="MF_01148">
    <property type="entry name" value="Lnt"/>
    <property type="match status" value="1"/>
</dbReference>
<evidence type="ECO:0000256" key="1">
    <source>
        <dbReference type="ARBA" id="ARBA00004651"/>
    </source>
</evidence>
<dbReference type="SUPFAM" id="SSF56317">
    <property type="entry name" value="Carbon-nitrogen hydrolase"/>
    <property type="match status" value="1"/>
</dbReference>
<dbReference type="CDD" id="cd07571">
    <property type="entry name" value="ALP_N-acyl_transferase"/>
    <property type="match status" value="1"/>
</dbReference>
<dbReference type="InterPro" id="IPR003010">
    <property type="entry name" value="C-N_Hydrolase"/>
</dbReference>
<proteinExistence type="inferred from homology"/>
<accession>A0A1H1HGY8</accession>
<evidence type="ECO:0000256" key="6">
    <source>
        <dbReference type="ARBA" id="ARBA00023136"/>
    </source>
</evidence>
<dbReference type="AlphaFoldDB" id="A0A1H1HGY8"/>
<comment type="catalytic activity">
    <reaction evidence="8">
        <text>N-terminal S-1,2-diacyl-sn-glyceryl-L-cysteinyl-[lipoprotein] + a glycerophospholipid = N-acyl-S-1,2-diacyl-sn-glyceryl-L-cysteinyl-[lipoprotein] + a 2-acyl-sn-glycero-3-phospholipid + H(+)</text>
        <dbReference type="Rhea" id="RHEA:48228"/>
        <dbReference type="Rhea" id="RHEA-COMP:14681"/>
        <dbReference type="Rhea" id="RHEA-COMP:14684"/>
        <dbReference type="ChEBI" id="CHEBI:15378"/>
        <dbReference type="ChEBI" id="CHEBI:136912"/>
        <dbReference type="ChEBI" id="CHEBI:140656"/>
        <dbReference type="ChEBI" id="CHEBI:140657"/>
        <dbReference type="ChEBI" id="CHEBI:140660"/>
        <dbReference type="EC" id="2.3.1.269"/>
    </reaction>
</comment>
<feature type="compositionally biased region" description="Low complexity" evidence="9">
    <location>
        <begin position="65"/>
        <end position="81"/>
    </location>
</feature>
<feature type="domain" description="CN hydrolase" evidence="10">
    <location>
        <begin position="310"/>
        <end position="566"/>
    </location>
</feature>
<sequence>MVREWTHPPAAEPDAPAAVSSPSTAEPDASPGGGAPSTGEASETKETAGENGTPRPDDLHDPAEAGSADPARAGGRAALPARGGSARSRWARVGMAVAGGLLLYLAFPAASLWFLAPPGVGLLALSVRGSRVRTAAFLGYLGGAAFLLPTLAWERVVGVDAWLGVVALISLFHAALGAGTALVARLPGWPVWTACLWVAMEAARSVFPFGGFPWARLAFSQSESVFTPYAALGGAPLVTFAVALCGTLLAAAALRVSGRPRGRSETPARPGGIARLGDGPRAVVTAVCALAVAVLGYAVPRPGAEEGGTVRVGIVQGNVPGEGIRPFGNEPAIVLRNHTGKVHEMAAAVRAGELPKPDLVILPENSTDIDPYRNEYARQAIDAAVKDIGVPVLVGAVVAIGDAHRATRSLVWDPVTGPGAYYDKRKLVPFGEYTPLQDLVLALWERARLVGRQSIPGTRDGDLRMGPVTVGAVNCYEVAFDDVVRGTVRAGGAVLAVQTNNATYALSDQPWQQLAMSQLRAVEHNRAVVAAAITGVSAYVTPEGRIAWHTAEKTADMNVVTVPIRTEQTIATRIGSAPEWALILVGAGALAAAAWRGRRRVIHRAARGGNESS</sequence>
<dbReference type="InterPro" id="IPR045378">
    <property type="entry name" value="LNT_N"/>
</dbReference>
<evidence type="ECO:0000313" key="11">
    <source>
        <dbReference type="EMBL" id="SDR24649.1"/>
    </source>
</evidence>
<feature type="region of interest" description="Disordered" evidence="9">
    <location>
        <begin position="1"/>
        <end position="81"/>
    </location>
</feature>
<dbReference type="PANTHER" id="PTHR38686:SF1">
    <property type="entry name" value="APOLIPOPROTEIN N-ACYLTRANSFERASE"/>
    <property type="match status" value="1"/>
</dbReference>
<dbReference type="Pfam" id="PF20154">
    <property type="entry name" value="LNT_N"/>
    <property type="match status" value="1"/>
</dbReference>
<keyword evidence="12" id="KW-1185">Reference proteome</keyword>
<dbReference type="GO" id="GO:0016410">
    <property type="term" value="F:N-acyltransferase activity"/>
    <property type="evidence" value="ECO:0007669"/>
    <property type="project" value="UniProtKB-UniRule"/>
</dbReference>
<evidence type="ECO:0000256" key="3">
    <source>
        <dbReference type="ARBA" id="ARBA00022679"/>
    </source>
</evidence>
<comment type="subcellular location">
    <subcellularLocation>
        <location evidence="1 8">Cell membrane</location>
        <topology evidence="1 8">Multi-pass membrane protein</topology>
    </subcellularLocation>
</comment>
<feature type="transmembrane region" description="Helical" evidence="8">
    <location>
        <begin position="161"/>
        <end position="184"/>
    </location>
</feature>
<dbReference type="NCBIfam" id="TIGR00546">
    <property type="entry name" value="lnt"/>
    <property type="match status" value="1"/>
</dbReference>
<keyword evidence="2 8" id="KW-1003">Cell membrane</keyword>
<feature type="transmembrane region" description="Helical" evidence="8">
    <location>
        <begin position="229"/>
        <end position="254"/>
    </location>
</feature>
<keyword evidence="4 8" id="KW-0812">Transmembrane</keyword>
<dbReference type="GO" id="GO:0005886">
    <property type="term" value="C:plasma membrane"/>
    <property type="evidence" value="ECO:0007669"/>
    <property type="project" value="UniProtKB-SubCell"/>
</dbReference>
<evidence type="ECO:0000256" key="5">
    <source>
        <dbReference type="ARBA" id="ARBA00022989"/>
    </source>
</evidence>
<dbReference type="Gene3D" id="3.60.110.10">
    <property type="entry name" value="Carbon-nitrogen hydrolase"/>
    <property type="match status" value="1"/>
</dbReference>
<dbReference type="EC" id="2.3.1.269" evidence="8"/>
<dbReference type="GO" id="GO:0042158">
    <property type="term" value="P:lipoprotein biosynthetic process"/>
    <property type="evidence" value="ECO:0007669"/>
    <property type="project" value="UniProtKB-UniRule"/>
</dbReference>
<dbReference type="PROSITE" id="PS50263">
    <property type="entry name" value="CN_HYDROLASE"/>
    <property type="match status" value="1"/>
</dbReference>
<organism evidence="11 12">
    <name type="scientific">Thermostaphylospora chromogena</name>
    <dbReference type="NCBI Taxonomy" id="35622"/>
    <lineage>
        <taxon>Bacteria</taxon>
        <taxon>Bacillati</taxon>
        <taxon>Actinomycetota</taxon>
        <taxon>Actinomycetes</taxon>
        <taxon>Streptosporangiales</taxon>
        <taxon>Thermomonosporaceae</taxon>
        <taxon>Thermostaphylospora</taxon>
    </lineage>
</organism>
<dbReference type="InterPro" id="IPR036526">
    <property type="entry name" value="C-N_Hydrolase_sf"/>
</dbReference>
<evidence type="ECO:0000256" key="9">
    <source>
        <dbReference type="SAM" id="MobiDB-lite"/>
    </source>
</evidence>
<keyword evidence="3 8" id="KW-0808">Transferase</keyword>
<dbReference type="PANTHER" id="PTHR38686">
    <property type="entry name" value="APOLIPOPROTEIN N-ACYLTRANSFERASE"/>
    <property type="match status" value="1"/>
</dbReference>
<name>A0A1H1HGY8_9ACTN</name>
<reference evidence="11 12" key="1">
    <citation type="submission" date="2016-10" db="EMBL/GenBank/DDBJ databases">
        <authorList>
            <person name="de Groot N.N."/>
        </authorList>
    </citation>
    <scope>NUCLEOTIDE SEQUENCE [LARGE SCALE GENOMIC DNA]</scope>
    <source>
        <strain evidence="11 12">DSM 43794</strain>
    </source>
</reference>
<dbReference type="UniPathway" id="UPA00666"/>
<evidence type="ECO:0000256" key="4">
    <source>
        <dbReference type="ARBA" id="ARBA00022692"/>
    </source>
</evidence>
<comment type="caution">
    <text evidence="8">Lacks conserved residue(s) required for the propagation of feature annotation.</text>
</comment>
<keyword evidence="11" id="KW-0449">Lipoprotein</keyword>
<evidence type="ECO:0000256" key="2">
    <source>
        <dbReference type="ARBA" id="ARBA00022475"/>
    </source>
</evidence>
<dbReference type="Pfam" id="PF00795">
    <property type="entry name" value="CN_hydrolase"/>
    <property type="match status" value="1"/>
</dbReference>
<feature type="transmembrane region" description="Helical" evidence="8">
    <location>
        <begin position="282"/>
        <end position="299"/>
    </location>
</feature>
<evidence type="ECO:0000259" key="10">
    <source>
        <dbReference type="PROSITE" id="PS50263"/>
    </source>
</evidence>
<gene>
    <name evidence="8" type="primary">lnt</name>
    <name evidence="11" type="ORF">SAMN04489764_4424</name>
</gene>
<evidence type="ECO:0000313" key="12">
    <source>
        <dbReference type="Proteomes" id="UP000217103"/>
    </source>
</evidence>
<comment type="function">
    <text evidence="8">Catalyzes the phospholipid dependent N-acylation of the N-terminal cysteine of apolipoprotein, the last step in lipoprotein maturation.</text>
</comment>
<dbReference type="Proteomes" id="UP000217103">
    <property type="component" value="Unassembled WGS sequence"/>
</dbReference>
<dbReference type="InterPro" id="IPR004563">
    <property type="entry name" value="Apolipo_AcylTrfase"/>
</dbReference>
<comment type="pathway">
    <text evidence="8">Protein modification; lipoprotein biosynthesis (N-acyl transfer).</text>
</comment>
<feature type="compositionally biased region" description="Low complexity" evidence="9">
    <location>
        <begin position="8"/>
        <end position="27"/>
    </location>
</feature>
<keyword evidence="6 8" id="KW-0472">Membrane</keyword>
<evidence type="ECO:0000256" key="8">
    <source>
        <dbReference type="HAMAP-Rule" id="MF_01148"/>
    </source>
</evidence>
<dbReference type="EMBL" id="FNKK01000002">
    <property type="protein sequence ID" value="SDR24649.1"/>
    <property type="molecule type" value="Genomic_DNA"/>
</dbReference>
<feature type="transmembrane region" description="Helical" evidence="8">
    <location>
        <begin position="93"/>
        <end position="115"/>
    </location>
</feature>
<comment type="similarity">
    <text evidence="8">Belongs to the CN hydrolase family. Apolipoprotein N-acyltransferase subfamily.</text>
</comment>
<keyword evidence="7 8" id="KW-0012">Acyltransferase</keyword>
<protein>
    <recommendedName>
        <fullName evidence="8">Apolipoprotein N-acyltransferase</fullName>
        <shortName evidence="8">ALP N-acyltransferase</shortName>
        <ecNumber evidence="8">2.3.1.269</ecNumber>
    </recommendedName>
</protein>
<evidence type="ECO:0000256" key="7">
    <source>
        <dbReference type="ARBA" id="ARBA00023315"/>
    </source>
</evidence>
<dbReference type="STRING" id="35622.SAMN04489764_4424"/>
<keyword evidence="5 8" id="KW-1133">Transmembrane helix</keyword>
<feature type="transmembrane region" description="Helical" evidence="8">
    <location>
        <begin position="135"/>
        <end position="154"/>
    </location>
</feature>